<dbReference type="SUPFAM" id="SSF109993">
    <property type="entry name" value="VPS9 domain"/>
    <property type="match status" value="1"/>
</dbReference>
<keyword evidence="4" id="KW-1185">Reference proteome</keyword>
<dbReference type="GO" id="GO:0016192">
    <property type="term" value="P:vesicle-mediated transport"/>
    <property type="evidence" value="ECO:0007669"/>
    <property type="project" value="InterPro"/>
</dbReference>
<dbReference type="EMBL" id="JADGKB010000185">
    <property type="protein sequence ID" value="KAJ3251384.1"/>
    <property type="molecule type" value="Genomic_DNA"/>
</dbReference>
<evidence type="ECO:0000256" key="1">
    <source>
        <dbReference type="SAM" id="MobiDB-lite"/>
    </source>
</evidence>
<organism evidence="3 4">
    <name type="scientific">Boothiomyces macroporosus</name>
    <dbReference type="NCBI Taxonomy" id="261099"/>
    <lineage>
        <taxon>Eukaryota</taxon>
        <taxon>Fungi</taxon>
        <taxon>Fungi incertae sedis</taxon>
        <taxon>Chytridiomycota</taxon>
        <taxon>Chytridiomycota incertae sedis</taxon>
        <taxon>Chytridiomycetes</taxon>
        <taxon>Rhizophydiales</taxon>
        <taxon>Terramycetaceae</taxon>
        <taxon>Boothiomyces</taxon>
    </lineage>
</organism>
<evidence type="ECO:0000259" key="2">
    <source>
        <dbReference type="PROSITE" id="PS51205"/>
    </source>
</evidence>
<protein>
    <recommendedName>
        <fullName evidence="2">VPS9 domain-containing protein</fullName>
    </recommendedName>
</protein>
<dbReference type="GO" id="GO:0005085">
    <property type="term" value="F:guanyl-nucleotide exchange factor activity"/>
    <property type="evidence" value="ECO:0007669"/>
    <property type="project" value="InterPro"/>
</dbReference>
<proteinExistence type="predicted"/>
<accession>A0AAD5Y4E0</accession>
<dbReference type="InterPro" id="IPR045046">
    <property type="entry name" value="Vps9-like"/>
</dbReference>
<gene>
    <name evidence="3" type="ORF">HK103_002431</name>
</gene>
<dbReference type="GO" id="GO:0005829">
    <property type="term" value="C:cytosol"/>
    <property type="evidence" value="ECO:0007669"/>
    <property type="project" value="TreeGrafter"/>
</dbReference>
<feature type="domain" description="VPS9" evidence="2">
    <location>
        <begin position="17"/>
        <end position="145"/>
    </location>
</feature>
<dbReference type="InterPro" id="IPR003123">
    <property type="entry name" value="VPS9"/>
</dbReference>
<feature type="region of interest" description="Disordered" evidence="1">
    <location>
        <begin position="261"/>
        <end position="285"/>
    </location>
</feature>
<dbReference type="Proteomes" id="UP001210925">
    <property type="component" value="Unassembled WGS sequence"/>
</dbReference>
<feature type="compositionally biased region" description="Polar residues" evidence="1">
    <location>
        <begin position="210"/>
        <end position="225"/>
    </location>
</feature>
<dbReference type="PANTHER" id="PTHR23101">
    <property type="entry name" value="RAB GDP/GTP EXCHANGE FACTOR"/>
    <property type="match status" value="1"/>
</dbReference>
<dbReference type="AlphaFoldDB" id="A0AAD5Y4E0"/>
<feature type="region of interest" description="Disordered" evidence="1">
    <location>
        <begin position="210"/>
        <end position="245"/>
    </location>
</feature>
<name>A0AAD5Y4E0_9FUNG</name>
<evidence type="ECO:0000313" key="4">
    <source>
        <dbReference type="Proteomes" id="UP001210925"/>
    </source>
</evidence>
<dbReference type="SMART" id="SM00167">
    <property type="entry name" value="VPS9"/>
    <property type="match status" value="1"/>
</dbReference>
<comment type="caution">
    <text evidence="3">The sequence shown here is derived from an EMBL/GenBank/DDBJ whole genome shotgun (WGS) entry which is preliminary data.</text>
</comment>
<dbReference type="GO" id="GO:0031267">
    <property type="term" value="F:small GTPase binding"/>
    <property type="evidence" value="ECO:0007669"/>
    <property type="project" value="TreeGrafter"/>
</dbReference>
<dbReference type="PROSITE" id="PS51205">
    <property type="entry name" value="VPS9"/>
    <property type="match status" value="1"/>
</dbReference>
<evidence type="ECO:0000313" key="3">
    <source>
        <dbReference type="EMBL" id="KAJ3251384.1"/>
    </source>
</evidence>
<dbReference type="GO" id="GO:0030139">
    <property type="term" value="C:endocytic vesicle"/>
    <property type="evidence" value="ECO:0007669"/>
    <property type="project" value="TreeGrafter"/>
</dbReference>
<dbReference type="Gene3D" id="1.20.1050.80">
    <property type="entry name" value="VPS9 domain"/>
    <property type="match status" value="1"/>
</dbReference>
<sequence>MAKVFDLVFGAPTTDEHKSNALLAKQIKTYSWIEERHLDLKINFSLSLEVAQAELLRINGYKAPRDKLIILHNWGTNEASNNDSLLPTLILVIIRANPPNLISNIKYISRYRNAQEMEQGNNQYCMTNMMGALSFIYNMSHKSLTLTDKEKSEWLPNLNDRAGETKGSEPNLNKFAASAKEEFVQFSSQVTDFFGSFIKEVKSTADELLNSNPTSPKDQVFTPNSFGPPELPTPTTGNSAEREYIDRERYELDLAIAMSLSENQQKPPMFEESFDEEIELQKSKK</sequence>
<dbReference type="PANTHER" id="PTHR23101:SF25">
    <property type="entry name" value="GTPASE-ACTIVATING PROTEIN AND VPS9 DOMAIN-CONTAINING PROTEIN 1"/>
    <property type="match status" value="1"/>
</dbReference>
<dbReference type="Pfam" id="PF02204">
    <property type="entry name" value="VPS9"/>
    <property type="match status" value="1"/>
</dbReference>
<reference evidence="3" key="1">
    <citation type="submission" date="2020-05" db="EMBL/GenBank/DDBJ databases">
        <title>Phylogenomic resolution of chytrid fungi.</title>
        <authorList>
            <person name="Stajich J.E."/>
            <person name="Amses K."/>
            <person name="Simmons R."/>
            <person name="Seto K."/>
            <person name="Myers J."/>
            <person name="Bonds A."/>
            <person name="Quandt C.A."/>
            <person name="Barry K."/>
            <person name="Liu P."/>
            <person name="Grigoriev I."/>
            <person name="Longcore J.E."/>
            <person name="James T.Y."/>
        </authorList>
    </citation>
    <scope>NUCLEOTIDE SEQUENCE</scope>
    <source>
        <strain evidence="3">PLAUS21</strain>
    </source>
</reference>
<dbReference type="InterPro" id="IPR037191">
    <property type="entry name" value="VPS9_dom_sf"/>
</dbReference>